<protein>
    <submittedName>
        <fullName evidence="2">Uncharacterized protein</fullName>
    </submittedName>
</protein>
<keyword evidence="1" id="KW-1133">Transmembrane helix</keyword>
<keyword evidence="1" id="KW-0812">Transmembrane</keyword>
<proteinExistence type="predicted"/>
<keyword evidence="1" id="KW-0472">Membrane</keyword>
<dbReference type="AlphaFoldDB" id="A0A2S5GLL4"/>
<gene>
    <name evidence="2" type="ORF">C4E15_24415</name>
</gene>
<comment type="caution">
    <text evidence="2">The sequence shown here is derived from an EMBL/GenBank/DDBJ whole genome shotgun (WGS) entry which is preliminary data.</text>
</comment>
<feature type="transmembrane region" description="Helical" evidence="1">
    <location>
        <begin position="70"/>
        <end position="90"/>
    </location>
</feature>
<name>A0A2S5GLL4_9BURK</name>
<evidence type="ECO:0000313" key="2">
    <source>
        <dbReference type="EMBL" id="PPA73806.1"/>
    </source>
</evidence>
<accession>A0A2S5GLL4</accession>
<evidence type="ECO:0000313" key="3">
    <source>
        <dbReference type="Proteomes" id="UP000239990"/>
    </source>
</evidence>
<reference evidence="2 3" key="1">
    <citation type="submission" date="2018-02" db="EMBL/GenBank/DDBJ databases">
        <title>Draft Genome of Achromobacter spanius stain 6.</title>
        <authorList>
            <person name="Gunasekera T.S."/>
            <person name="Radwan O."/>
            <person name="Ruiz O.N."/>
        </authorList>
    </citation>
    <scope>NUCLEOTIDE SEQUENCE [LARGE SCALE GENOMIC DNA]</scope>
    <source>
        <strain evidence="2 3">6</strain>
    </source>
</reference>
<organism evidence="2 3">
    <name type="scientific">Achromobacter spanius</name>
    <dbReference type="NCBI Taxonomy" id="217203"/>
    <lineage>
        <taxon>Bacteria</taxon>
        <taxon>Pseudomonadati</taxon>
        <taxon>Pseudomonadota</taxon>
        <taxon>Betaproteobacteria</taxon>
        <taxon>Burkholderiales</taxon>
        <taxon>Alcaligenaceae</taxon>
        <taxon>Achromobacter</taxon>
    </lineage>
</organism>
<dbReference type="Proteomes" id="UP000239990">
    <property type="component" value="Unassembled WGS sequence"/>
</dbReference>
<evidence type="ECO:0000256" key="1">
    <source>
        <dbReference type="SAM" id="Phobius"/>
    </source>
</evidence>
<sequence>MCVGGGALSRFGGRILRALPRCRVAALPRCRVAALPRCRVAALPRCLRLSFSASLPLLLFPASIPSFRFALLAAAAGAALFCGPCGLSFLRRRSLPRPFFLVFLIAFPHLRTPHFRYIFQA</sequence>
<dbReference type="EMBL" id="PREU01000013">
    <property type="protein sequence ID" value="PPA73806.1"/>
    <property type="molecule type" value="Genomic_DNA"/>
</dbReference>